<evidence type="ECO:0000313" key="1">
    <source>
        <dbReference type="EMBL" id="NDK37367.1"/>
    </source>
</evidence>
<gene>
    <name evidence="1" type="ORF">DT603_00715</name>
</gene>
<reference evidence="1 2" key="1">
    <citation type="submission" date="2018-07" db="EMBL/GenBank/DDBJ databases">
        <title>Whole genome Sequencing of Pseudoxanthomonas gei KCTC 32298 (T).</title>
        <authorList>
            <person name="Kumar S."/>
            <person name="Bansal K."/>
            <person name="Kaur A."/>
            <person name="Patil P."/>
            <person name="Sharma S."/>
            <person name="Patil P.B."/>
        </authorList>
    </citation>
    <scope>NUCLEOTIDE SEQUENCE [LARGE SCALE GENOMIC DNA]</scope>
    <source>
        <strain evidence="1 2">KCTC 32298</strain>
    </source>
</reference>
<sequence length="140" mass="15320">MRRPLILLLLAGLVACKRDTPEAALRVQLAQMQAAVGERRAGDFMQAVASGFSGNDCMDRAALHNLLRMQAHGNSALIVTTGPVQVQMHGQQATMKFKAHLAGGSGRLLPDSAQTYSITSGWRQEEGEWRAYYAQWEAVH</sequence>
<keyword evidence="2" id="KW-1185">Reference proteome</keyword>
<dbReference type="Proteomes" id="UP001429354">
    <property type="component" value="Unassembled WGS sequence"/>
</dbReference>
<organism evidence="1 2">
    <name type="scientific">Pseudoxanthomonas gei</name>
    <dbReference type="NCBI Taxonomy" id="1383030"/>
    <lineage>
        <taxon>Bacteria</taxon>
        <taxon>Pseudomonadati</taxon>
        <taxon>Pseudomonadota</taxon>
        <taxon>Gammaproteobacteria</taxon>
        <taxon>Lysobacterales</taxon>
        <taxon>Lysobacteraceae</taxon>
        <taxon>Pseudoxanthomonas</taxon>
    </lineage>
</organism>
<evidence type="ECO:0000313" key="2">
    <source>
        <dbReference type="Proteomes" id="UP001429354"/>
    </source>
</evidence>
<accession>A0ABX0A759</accession>
<comment type="caution">
    <text evidence="1">The sequence shown here is derived from an EMBL/GenBank/DDBJ whole genome shotgun (WGS) entry which is preliminary data.</text>
</comment>
<proteinExistence type="predicted"/>
<dbReference type="EMBL" id="QOVG01000001">
    <property type="protein sequence ID" value="NDK37367.1"/>
    <property type="molecule type" value="Genomic_DNA"/>
</dbReference>
<name>A0ABX0A759_9GAMM</name>
<dbReference type="PROSITE" id="PS51257">
    <property type="entry name" value="PROKAR_LIPOPROTEIN"/>
    <property type="match status" value="1"/>
</dbReference>
<protein>
    <submittedName>
        <fullName evidence="1">Nuclear transport factor 2 family protein</fullName>
    </submittedName>
</protein>